<proteinExistence type="predicted"/>
<protein>
    <submittedName>
        <fullName evidence="2">ABC transporter substrate-binding protein</fullName>
    </submittedName>
</protein>
<evidence type="ECO:0000313" key="3">
    <source>
        <dbReference type="Proteomes" id="UP000323824"/>
    </source>
</evidence>
<accession>A0A5C1QCS2</accession>
<dbReference type="AlphaFoldDB" id="A0A5C1QCS2"/>
<organism evidence="2 3">
    <name type="scientific">Thiospirochaeta perfilievii</name>
    <dbReference type="NCBI Taxonomy" id="252967"/>
    <lineage>
        <taxon>Bacteria</taxon>
        <taxon>Pseudomonadati</taxon>
        <taxon>Spirochaetota</taxon>
        <taxon>Spirochaetia</taxon>
        <taxon>Spirochaetales</taxon>
        <taxon>Spirochaetaceae</taxon>
        <taxon>Thiospirochaeta</taxon>
    </lineage>
</organism>
<feature type="signal peptide" evidence="1">
    <location>
        <begin position="1"/>
        <end position="18"/>
    </location>
</feature>
<dbReference type="KEGG" id="sper:EW093_08530"/>
<dbReference type="SUPFAM" id="SSF53850">
    <property type="entry name" value="Periplasmic binding protein-like II"/>
    <property type="match status" value="1"/>
</dbReference>
<gene>
    <name evidence="2" type="ORF">EW093_08530</name>
</gene>
<reference evidence="2 3" key="1">
    <citation type="submission" date="2019-02" db="EMBL/GenBank/DDBJ databases">
        <authorList>
            <person name="Fomenkov A."/>
            <person name="Dubinina G."/>
            <person name="Grabovich M."/>
            <person name="Vincze T."/>
            <person name="Roberts R.J."/>
        </authorList>
    </citation>
    <scope>NUCLEOTIDE SEQUENCE [LARGE SCALE GENOMIC DNA]</scope>
    <source>
        <strain evidence="2 3">P</strain>
    </source>
</reference>
<keyword evidence="3" id="KW-1185">Reference proteome</keyword>
<dbReference type="EMBL" id="CP035807">
    <property type="protein sequence ID" value="QEN04749.1"/>
    <property type="molecule type" value="Genomic_DNA"/>
</dbReference>
<reference evidence="2 3" key="2">
    <citation type="submission" date="2019-09" db="EMBL/GenBank/DDBJ databases">
        <title>Complete Genome Sequence and Methylome Analysis of free living Spirochaetas.</title>
        <authorList>
            <person name="Leshcheva N."/>
            <person name="Mikheeva N."/>
        </authorList>
    </citation>
    <scope>NUCLEOTIDE SEQUENCE [LARGE SCALE GENOMIC DNA]</scope>
    <source>
        <strain evidence="2 3">P</strain>
    </source>
</reference>
<feature type="chain" id="PRO_5022920516" evidence="1">
    <location>
        <begin position="19"/>
        <end position="285"/>
    </location>
</feature>
<evidence type="ECO:0000313" key="2">
    <source>
        <dbReference type="EMBL" id="QEN04749.1"/>
    </source>
</evidence>
<dbReference type="Gene3D" id="3.40.190.10">
    <property type="entry name" value="Periplasmic binding protein-like II"/>
    <property type="match status" value="2"/>
</dbReference>
<dbReference type="OrthoDB" id="267579at2"/>
<sequence length="285" mass="33284">MKKIFLLLLFSVITNLSSQMVVTYRGGENEHDKRMEYPVKLITTALEITKSEYGNYTLVPSARMNSKRAMNTLIKDTIPNFIVEASVTEENEKNLLSIKIPTTKGLFGYRIFLINKENQTLFNNINTFEDLKKIRLGQGNTWLDTKILESYKLSVVKGLTYDGLLRMLSSKRFDAFPRGVHEAYKELKNRQFEHSELAIEQNICIYYPLPKFLYTSKNSILLHERISKGLNMMLEDGSFDKIWKEYNYDYVLNAKLNSRKIFKLENPFLPDTVPLNNNELWFSIE</sequence>
<dbReference type="RefSeq" id="WP_149567992.1">
    <property type="nucleotide sequence ID" value="NZ_CP035807.1"/>
</dbReference>
<dbReference type="Proteomes" id="UP000323824">
    <property type="component" value="Chromosome"/>
</dbReference>
<keyword evidence="1" id="KW-0732">Signal</keyword>
<evidence type="ECO:0000256" key="1">
    <source>
        <dbReference type="SAM" id="SignalP"/>
    </source>
</evidence>
<name>A0A5C1QCS2_9SPIO</name>